<protein>
    <submittedName>
        <fullName evidence="3">ABC transporter substrate-binding protein</fullName>
    </submittedName>
</protein>
<organism evidence="3 4">
    <name type="scientific">Oligella urethralis DNF00040</name>
    <dbReference type="NCBI Taxonomy" id="1401065"/>
    <lineage>
        <taxon>Bacteria</taxon>
        <taxon>Pseudomonadati</taxon>
        <taxon>Pseudomonadota</taxon>
        <taxon>Betaproteobacteria</taxon>
        <taxon>Burkholderiales</taxon>
        <taxon>Alcaligenaceae</taxon>
        <taxon>Oligella</taxon>
    </lineage>
</organism>
<feature type="domain" description="Solute-binding protein family 3/N-terminal" evidence="2">
    <location>
        <begin position="16"/>
        <end position="238"/>
    </location>
</feature>
<dbReference type="PANTHER" id="PTHR35936:SF17">
    <property type="entry name" value="ARGININE-BINDING EXTRACELLULAR PROTEIN ARTP"/>
    <property type="match status" value="1"/>
</dbReference>
<dbReference type="AlphaFoldDB" id="A0A096BEQ6"/>
<dbReference type="Gene3D" id="3.40.190.10">
    <property type="entry name" value="Periplasmic binding protein-like II"/>
    <property type="match status" value="2"/>
</dbReference>
<dbReference type="PANTHER" id="PTHR35936">
    <property type="entry name" value="MEMBRANE-BOUND LYTIC MUREIN TRANSGLYCOSYLASE F"/>
    <property type="match status" value="1"/>
</dbReference>
<dbReference type="eggNOG" id="COG0834">
    <property type="taxonomic scope" value="Bacteria"/>
</dbReference>
<dbReference type="InterPro" id="IPR001638">
    <property type="entry name" value="Solute-binding_3/MltF_N"/>
</dbReference>
<dbReference type="EMBL" id="JRNI01000011">
    <property type="protein sequence ID" value="KGF31644.1"/>
    <property type="molecule type" value="Genomic_DNA"/>
</dbReference>
<dbReference type="SUPFAM" id="SSF53850">
    <property type="entry name" value="Periplasmic binding protein-like II"/>
    <property type="match status" value="1"/>
</dbReference>
<keyword evidence="1" id="KW-0732">Signal</keyword>
<proteinExistence type="predicted"/>
<reference evidence="3 4" key="1">
    <citation type="submission" date="2014-07" db="EMBL/GenBank/DDBJ databases">
        <authorList>
            <person name="McCorrison J."/>
            <person name="Sanka R."/>
            <person name="Torralba M."/>
            <person name="Gillis M."/>
            <person name="Haft D.H."/>
            <person name="Methe B."/>
            <person name="Sutton G."/>
            <person name="Nelson K.E."/>
        </authorList>
    </citation>
    <scope>NUCLEOTIDE SEQUENCE [LARGE SCALE GENOMIC DNA]</scope>
    <source>
        <strain evidence="3 4">DNF00040</strain>
    </source>
</reference>
<comment type="caution">
    <text evidence="3">The sequence shown here is derived from an EMBL/GenBank/DDBJ whole genome shotgun (WGS) entry which is preliminary data.</text>
</comment>
<name>A0A096BEQ6_9BURK</name>
<evidence type="ECO:0000313" key="3">
    <source>
        <dbReference type="EMBL" id="KGF31644.1"/>
    </source>
</evidence>
<gene>
    <name evidence="3" type="ORF">HMPREF2130_02580</name>
</gene>
<dbReference type="SMART" id="SM00062">
    <property type="entry name" value="PBPb"/>
    <property type="match status" value="1"/>
</dbReference>
<sequence length="243" mass="26147">MQDQLDLKKIFAPTGELRAVINLGNAILAKPGTEHEVVRGVSVDLAKKFALQLGLPLKLIPVKKAAEAVNYIATGNADIGFFAIDPERAELVSFTQPYVVIQGGYMVPQHSSIQSIEEVDHKGKRVVVGQGSAYDLHLSRSLKHAEIIRAASSQEVVDHFLAHGYEVAAGVKQQLELDAARVGSAVRILPGHFMEIPQAMGVAKQRGDLAADYLNQFVQQVKAGGEVQQILDANQAQGAIVAK</sequence>
<evidence type="ECO:0000256" key="1">
    <source>
        <dbReference type="ARBA" id="ARBA00022729"/>
    </source>
</evidence>
<accession>A0A096BEQ6</accession>
<dbReference type="RefSeq" id="WP_036557804.1">
    <property type="nucleotide sequence ID" value="NZ_JRNI01000011.1"/>
</dbReference>
<keyword evidence="4" id="KW-1185">Reference proteome</keyword>
<evidence type="ECO:0000259" key="2">
    <source>
        <dbReference type="SMART" id="SM00062"/>
    </source>
</evidence>
<dbReference type="Proteomes" id="UP000029629">
    <property type="component" value="Unassembled WGS sequence"/>
</dbReference>
<dbReference type="Pfam" id="PF00497">
    <property type="entry name" value="SBP_bac_3"/>
    <property type="match status" value="1"/>
</dbReference>
<dbReference type="OrthoDB" id="571173at2"/>
<evidence type="ECO:0000313" key="4">
    <source>
        <dbReference type="Proteomes" id="UP000029629"/>
    </source>
</evidence>